<dbReference type="EnsemblMetazoa" id="XM_030978701">
    <property type="protein sequence ID" value="XP_030834561"/>
    <property type="gene ID" value="LOC588847"/>
</dbReference>
<dbReference type="InterPro" id="IPR041725">
    <property type="entry name" value="L-asparaginase_I"/>
</dbReference>
<dbReference type="RefSeq" id="XP_030834561.1">
    <property type="nucleotide sequence ID" value="XM_030978701.1"/>
</dbReference>
<feature type="repeat" description="ANK" evidence="8">
    <location>
        <begin position="474"/>
        <end position="506"/>
    </location>
</feature>
<feature type="domain" description="Asparaginase/glutaminase C-terminal" evidence="11">
    <location>
        <begin position="277"/>
        <end position="391"/>
    </location>
</feature>
<dbReference type="SMART" id="SM00870">
    <property type="entry name" value="Asparaginase"/>
    <property type="match status" value="1"/>
</dbReference>
<dbReference type="InterPro" id="IPR036152">
    <property type="entry name" value="Asp/glu_Ase-like_sf"/>
</dbReference>
<dbReference type="PROSITE" id="PS50297">
    <property type="entry name" value="ANK_REP_REGION"/>
    <property type="match status" value="2"/>
</dbReference>
<dbReference type="SMART" id="SM00248">
    <property type="entry name" value="ANK"/>
    <property type="match status" value="5"/>
</dbReference>
<dbReference type="EC" id="3.5.1.1" evidence="1"/>
<feature type="active site" evidence="9">
    <location>
        <position position="156"/>
    </location>
</feature>
<evidence type="ECO:0000256" key="1">
    <source>
        <dbReference type="ARBA" id="ARBA00012920"/>
    </source>
</evidence>
<feature type="repeat" description="ANK" evidence="8">
    <location>
        <begin position="574"/>
        <end position="596"/>
    </location>
</feature>
<proteinExistence type="inferred from homology"/>
<dbReference type="SUPFAM" id="SSF48403">
    <property type="entry name" value="Ankyrin repeat"/>
    <property type="match status" value="1"/>
</dbReference>
<comment type="similarity">
    <text evidence="5">In the N-terminal section; belongs to the asparaginase 1 family.</text>
</comment>
<dbReference type="FunFam" id="3.40.50.40:FF:000001">
    <property type="entry name" value="L-asparaginase 1"/>
    <property type="match status" value="1"/>
</dbReference>
<dbReference type="KEGG" id="spu:588847"/>
<dbReference type="CDD" id="cd08963">
    <property type="entry name" value="L-asparaginase_I"/>
    <property type="match status" value="1"/>
</dbReference>
<protein>
    <recommendedName>
        <fullName evidence="1">asparaginase</fullName>
        <ecNumber evidence="1">3.5.1.1</ecNumber>
    </recommendedName>
</protein>
<evidence type="ECO:0000256" key="9">
    <source>
        <dbReference type="PROSITE-ProRule" id="PRU10100"/>
    </source>
</evidence>
<dbReference type="InterPro" id="IPR040919">
    <property type="entry name" value="Asparaginase_C"/>
</dbReference>
<evidence type="ECO:0000256" key="6">
    <source>
        <dbReference type="PIRSR" id="PIRSR001220-1"/>
    </source>
</evidence>
<dbReference type="InParanoid" id="A0A7M7SVJ4"/>
<dbReference type="InterPro" id="IPR027475">
    <property type="entry name" value="Asparaginase/glutaminase_AS2"/>
</dbReference>
<dbReference type="PIRSF" id="PIRSF001220">
    <property type="entry name" value="L-ASNase_gatD"/>
    <property type="match status" value="1"/>
</dbReference>
<dbReference type="InterPro" id="IPR037152">
    <property type="entry name" value="L-asparaginase_N_sf"/>
</dbReference>
<name>A0A7M7SVJ4_STRPU</name>
<dbReference type="NCBIfam" id="TIGR00519">
    <property type="entry name" value="asnASE_I"/>
    <property type="match status" value="1"/>
</dbReference>
<dbReference type="PRINTS" id="PR00139">
    <property type="entry name" value="ASNGLNASE"/>
</dbReference>
<dbReference type="InterPro" id="IPR006033">
    <property type="entry name" value="AsnA_fam"/>
</dbReference>
<keyword evidence="4 8" id="KW-0040">ANK repeat</keyword>
<reference evidence="12" key="2">
    <citation type="submission" date="2021-01" db="UniProtKB">
        <authorList>
            <consortium name="EnsemblMetazoa"/>
        </authorList>
    </citation>
    <scope>IDENTIFICATION</scope>
</reference>
<dbReference type="Gene3D" id="1.25.40.20">
    <property type="entry name" value="Ankyrin repeat-containing domain"/>
    <property type="match status" value="2"/>
</dbReference>
<dbReference type="GO" id="GO:0009066">
    <property type="term" value="P:aspartate family amino acid metabolic process"/>
    <property type="evidence" value="ECO:0007669"/>
    <property type="project" value="UniProtKB-ARBA"/>
</dbReference>
<dbReference type="Pfam" id="PF12796">
    <property type="entry name" value="Ank_2"/>
    <property type="match status" value="2"/>
</dbReference>
<dbReference type="OMA" id="CDVGVIP"/>
<dbReference type="InterPro" id="IPR006034">
    <property type="entry name" value="Asparaginase/glutaminase-like"/>
</dbReference>
<feature type="binding site" evidence="7">
    <location>
        <begin position="156"/>
        <end position="157"/>
    </location>
    <ligand>
        <name>substrate</name>
    </ligand>
</feature>
<dbReference type="PANTHER" id="PTHR11707">
    <property type="entry name" value="L-ASPARAGINASE"/>
    <property type="match status" value="1"/>
</dbReference>
<dbReference type="Gene3D" id="3.40.50.1170">
    <property type="entry name" value="L-asparaginase, N-terminal domain"/>
    <property type="match status" value="1"/>
</dbReference>
<dbReference type="PROSITE" id="PS00917">
    <property type="entry name" value="ASN_GLN_ASE_2"/>
    <property type="match status" value="1"/>
</dbReference>
<dbReference type="Proteomes" id="UP000007110">
    <property type="component" value="Unassembled WGS sequence"/>
</dbReference>
<evidence type="ECO:0000313" key="12">
    <source>
        <dbReference type="EnsemblMetazoa" id="XP_030834561"/>
    </source>
</evidence>
<dbReference type="InterPro" id="IPR027474">
    <property type="entry name" value="L-asparaginase_N"/>
</dbReference>
<feature type="binding site" evidence="7">
    <location>
        <position position="125"/>
    </location>
    <ligand>
        <name>substrate</name>
    </ligand>
</feature>
<evidence type="ECO:0000259" key="10">
    <source>
        <dbReference type="Pfam" id="PF00710"/>
    </source>
</evidence>
<evidence type="ECO:0000256" key="5">
    <source>
        <dbReference type="ARBA" id="ARBA00061199"/>
    </source>
</evidence>
<dbReference type="FunFam" id="1.25.40.20:FF:000744">
    <property type="entry name" value="Si:dkey-9i23.14"/>
    <property type="match status" value="1"/>
</dbReference>
<keyword evidence="13" id="KW-1185">Reference proteome</keyword>
<dbReference type="Gene3D" id="3.40.50.40">
    <property type="match status" value="1"/>
</dbReference>
<dbReference type="GeneID" id="588847"/>
<dbReference type="InterPro" id="IPR027473">
    <property type="entry name" value="L-asparaginase_C"/>
</dbReference>
<dbReference type="PROSITE" id="PS50088">
    <property type="entry name" value="ANK_REPEAT"/>
    <property type="match status" value="2"/>
</dbReference>
<dbReference type="PROSITE" id="PS51732">
    <property type="entry name" value="ASN_GLN_ASE_3"/>
    <property type="match status" value="1"/>
</dbReference>
<evidence type="ECO:0000313" key="13">
    <source>
        <dbReference type="Proteomes" id="UP000007110"/>
    </source>
</evidence>
<evidence type="ECO:0000256" key="2">
    <source>
        <dbReference type="ARBA" id="ARBA00022737"/>
    </source>
</evidence>
<reference evidence="13" key="1">
    <citation type="submission" date="2015-02" db="EMBL/GenBank/DDBJ databases">
        <title>Genome sequencing for Strongylocentrotus purpuratus.</title>
        <authorList>
            <person name="Murali S."/>
            <person name="Liu Y."/>
            <person name="Vee V."/>
            <person name="English A."/>
            <person name="Wang M."/>
            <person name="Skinner E."/>
            <person name="Han Y."/>
            <person name="Muzny D.M."/>
            <person name="Worley K.C."/>
            <person name="Gibbs R.A."/>
        </authorList>
    </citation>
    <scope>NUCLEOTIDE SEQUENCE</scope>
</reference>
<organism evidence="12 13">
    <name type="scientific">Strongylocentrotus purpuratus</name>
    <name type="common">Purple sea urchin</name>
    <dbReference type="NCBI Taxonomy" id="7668"/>
    <lineage>
        <taxon>Eukaryota</taxon>
        <taxon>Metazoa</taxon>
        <taxon>Echinodermata</taxon>
        <taxon>Eleutherozoa</taxon>
        <taxon>Echinozoa</taxon>
        <taxon>Echinoidea</taxon>
        <taxon>Euechinoidea</taxon>
        <taxon>Echinacea</taxon>
        <taxon>Camarodonta</taxon>
        <taxon>Echinidea</taxon>
        <taxon>Strongylocentrotidae</taxon>
        <taxon>Strongylocentrotus</taxon>
    </lineage>
</organism>
<dbReference type="PIRSF" id="PIRSF500176">
    <property type="entry name" value="L_ASNase"/>
    <property type="match status" value="1"/>
</dbReference>
<keyword evidence="2" id="KW-0677">Repeat</keyword>
<dbReference type="SUPFAM" id="SSF53774">
    <property type="entry name" value="Glutaminase/Asparaginase"/>
    <property type="match status" value="1"/>
</dbReference>
<dbReference type="GO" id="GO:0004067">
    <property type="term" value="F:asparaginase activity"/>
    <property type="evidence" value="ECO:0000318"/>
    <property type="project" value="GO_Central"/>
</dbReference>
<dbReference type="SFLD" id="SFLDS00057">
    <property type="entry name" value="Glutaminase/Asparaginase"/>
    <property type="match status" value="1"/>
</dbReference>
<feature type="active site" description="O-isoaspartyl threonine intermediate" evidence="6">
    <location>
        <position position="56"/>
    </location>
</feature>
<dbReference type="InterPro" id="IPR036770">
    <property type="entry name" value="Ankyrin_rpt-contain_sf"/>
</dbReference>
<sequence length="654" mass="71811">MAPQPSPPPPPTPDAKFVPKKQVSLVEIRRSASVLSQFPIQDGTEANVLVIYVGGTIGMKKVDGVYIPVRDYMGEVIRTLPMLYDAEYAKEIGLDKEELNSFVLPISKGRRVFFYLKEYETLKDSSNVNVNDWLEMVENIRENYRLYDGFVIIHGTDTMAYTASALSFALENLGKPVILTGSQVPLSELRSDGRDNFLGAVYIAGHYVIPEVTLYFNNKLYRGNRCVKISSESFRAFDSPNLAPLLTMAVDITVNWSSIFRMNTLAAFRVNTNMTRNVGLLRLFPSITAETVRAFLQPPMEGIVLQTYGAGNCPDDRRDIIAEIQTAADRGMIILNCTQCSSGGVSASYQTGKVLLDAGVIPGSDITPEAALSKLSYILGQPNFSLEEKRRQLKRNLRGEISVSTATGRTFTFEDSEFIRAVVDTLRIGSSKEVQAVSETLFPPLLCAAARNGDLNAIKYMQETGANLTGHDYDGRTALHLAASEGHTEVVRFLLENGCSIYARDRFGNTPFMDSIRNRKLDTIEIIKQCGGHLINESPFELAVLLCSAAATNDVTGLQAYHMAGVDMMCTDYSGNTALHVAAINNQLEAIQYLLESHVIPANKPNGEGFTAAELAAQHGHQKTASLIKELTDKLKEKIPSGSFKLNGGPNRST</sequence>
<evidence type="ECO:0000259" key="11">
    <source>
        <dbReference type="Pfam" id="PF17763"/>
    </source>
</evidence>
<dbReference type="Pfam" id="PF00710">
    <property type="entry name" value="Asparaginase"/>
    <property type="match status" value="1"/>
</dbReference>
<keyword evidence="3" id="KW-0378">Hydrolase</keyword>
<evidence type="ECO:0000256" key="7">
    <source>
        <dbReference type="PIRSR" id="PIRSR001220-2"/>
    </source>
</evidence>
<dbReference type="PANTHER" id="PTHR11707:SF28">
    <property type="entry name" value="60 KDA LYSOPHOSPHOLIPASE"/>
    <property type="match status" value="1"/>
</dbReference>
<evidence type="ECO:0000256" key="4">
    <source>
        <dbReference type="ARBA" id="ARBA00023043"/>
    </source>
</evidence>
<dbReference type="InterPro" id="IPR002110">
    <property type="entry name" value="Ankyrin_rpt"/>
</dbReference>
<evidence type="ECO:0000256" key="3">
    <source>
        <dbReference type="ARBA" id="ARBA00022801"/>
    </source>
</evidence>
<dbReference type="Pfam" id="PF17763">
    <property type="entry name" value="Asparaginase_C"/>
    <property type="match status" value="1"/>
</dbReference>
<dbReference type="OrthoDB" id="542841at2759"/>
<accession>A0A7M7SVJ4</accession>
<feature type="domain" description="L-asparaginase N-terminal" evidence="10">
    <location>
        <begin position="47"/>
        <end position="257"/>
    </location>
</feature>
<evidence type="ECO:0000256" key="8">
    <source>
        <dbReference type="PROSITE-ProRule" id="PRU00023"/>
    </source>
</evidence>
<dbReference type="FunFam" id="3.40.50.1170:FF:000003">
    <property type="entry name" value="60 kDa lysophospholipase"/>
    <property type="match status" value="1"/>
</dbReference>
<dbReference type="AlphaFoldDB" id="A0A7M7SVJ4"/>